<organism evidence="3 4">
    <name type="scientific">Rhipicephalus sanguineus</name>
    <name type="common">Brown dog tick</name>
    <name type="synonym">Ixodes sanguineus</name>
    <dbReference type="NCBI Taxonomy" id="34632"/>
    <lineage>
        <taxon>Eukaryota</taxon>
        <taxon>Metazoa</taxon>
        <taxon>Ecdysozoa</taxon>
        <taxon>Arthropoda</taxon>
        <taxon>Chelicerata</taxon>
        <taxon>Arachnida</taxon>
        <taxon>Acari</taxon>
        <taxon>Parasitiformes</taxon>
        <taxon>Ixodida</taxon>
        <taxon>Ixodoidea</taxon>
        <taxon>Ixodidae</taxon>
        <taxon>Rhipicephalinae</taxon>
        <taxon>Rhipicephalus</taxon>
        <taxon>Rhipicephalus</taxon>
    </lineage>
</organism>
<evidence type="ECO:0000313" key="4">
    <source>
        <dbReference type="Proteomes" id="UP000821837"/>
    </source>
</evidence>
<dbReference type="PANTHER" id="PTHR43767:SF1">
    <property type="entry name" value="NONRIBOSOMAL PEPTIDE SYNTHASE PES1 (EUROFUNG)-RELATED"/>
    <property type="match status" value="1"/>
</dbReference>
<gene>
    <name evidence="3" type="ORF">HPB52_012322</name>
</gene>
<feature type="region of interest" description="Disordered" evidence="1">
    <location>
        <begin position="1"/>
        <end position="21"/>
    </location>
</feature>
<evidence type="ECO:0000259" key="2">
    <source>
        <dbReference type="Pfam" id="PF00501"/>
    </source>
</evidence>
<evidence type="ECO:0000256" key="1">
    <source>
        <dbReference type="SAM" id="MobiDB-lite"/>
    </source>
</evidence>
<evidence type="ECO:0000313" key="3">
    <source>
        <dbReference type="EMBL" id="KAH7983482.1"/>
    </source>
</evidence>
<dbReference type="Pfam" id="PF00501">
    <property type="entry name" value="AMP-binding"/>
    <property type="match status" value="1"/>
</dbReference>
<protein>
    <recommendedName>
        <fullName evidence="2">AMP-dependent synthetase/ligase domain-containing protein</fullName>
    </recommendedName>
</protein>
<dbReference type="InterPro" id="IPR000873">
    <property type="entry name" value="AMP-dep_synth/lig_dom"/>
</dbReference>
<dbReference type="AlphaFoldDB" id="A0A9D4T9T5"/>
<sequence length="112" mass="12018">MSFGGGCGTHPIFDNEESERKPKECRCLSLVVKSLSTLSQPQIENSTDERCTYGELEELCSRVAAGLRSLGFGPGDMAGFHCVTSLDAIIAFYGVVFAGGRVVLAKPNLSER</sequence>
<accession>A0A9D4T9T5</accession>
<dbReference type="InterPro" id="IPR042099">
    <property type="entry name" value="ANL_N_sf"/>
</dbReference>
<keyword evidence="4" id="KW-1185">Reference proteome</keyword>
<proteinExistence type="predicted"/>
<reference evidence="3" key="2">
    <citation type="submission" date="2021-09" db="EMBL/GenBank/DDBJ databases">
        <authorList>
            <person name="Jia N."/>
            <person name="Wang J."/>
            <person name="Shi W."/>
            <person name="Du L."/>
            <person name="Sun Y."/>
            <person name="Zhan W."/>
            <person name="Jiang J."/>
            <person name="Wang Q."/>
            <person name="Zhang B."/>
            <person name="Ji P."/>
            <person name="Sakyi L.B."/>
            <person name="Cui X."/>
            <person name="Yuan T."/>
            <person name="Jiang B."/>
            <person name="Yang W."/>
            <person name="Lam T.T.-Y."/>
            <person name="Chang Q."/>
            <person name="Ding S."/>
            <person name="Wang X."/>
            <person name="Zhu J."/>
            <person name="Ruan X."/>
            <person name="Zhao L."/>
            <person name="Wei J."/>
            <person name="Que T."/>
            <person name="Du C."/>
            <person name="Cheng J."/>
            <person name="Dai P."/>
            <person name="Han X."/>
            <person name="Huang E."/>
            <person name="Gao Y."/>
            <person name="Liu J."/>
            <person name="Shao H."/>
            <person name="Ye R."/>
            <person name="Li L."/>
            <person name="Wei W."/>
            <person name="Wang X."/>
            <person name="Wang C."/>
            <person name="Huo Q."/>
            <person name="Li W."/>
            <person name="Guo W."/>
            <person name="Chen H."/>
            <person name="Chen S."/>
            <person name="Zhou L."/>
            <person name="Zhou L."/>
            <person name="Ni X."/>
            <person name="Tian J."/>
            <person name="Zhou Y."/>
            <person name="Sheng Y."/>
            <person name="Liu T."/>
            <person name="Pan Y."/>
            <person name="Xia L."/>
            <person name="Li J."/>
            <person name="Zhao F."/>
            <person name="Cao W."/>
        </authorList>
    </citation>
    <scope>NUCLEOTIDE SEQUENCE</scope>
    <source>
        <strain evidence="3">Rsan-2018</strain>
        <tissue evidence="3">Larvae</tissue>
    </source>
</reference>
<name>A0A9D4T9T5_RHISA</name>
<dbReference type="SUPFAM" id="SSF56801">
    <property type="entry name" value="Acetyl-CoA synthetase-like"/>
    <property type="match status" value="1"/>
</dbReference>
<feature type="domain" description="AMP-dependent synthetase/ligase" evidence="2">
    <location>
        <begin position="47"/>
        <end position="111"/>
    </location>
</feature>
<dbReference type="Proteomes" id="UP000821837">
    <property type="component" value="Chromosome 1"/>
</dbReference>
<dbReference type="PANTHER" id="PTHR43767">
    <property type="entry name" value="LONG-CHAIN-FATTY-ACID--COA LIGASE"/>
    <property type="match status" value="1"/>
</dbReference>
<dbReference type="Gene3D" id="3.40.50.12780">
    <property type="entry name" value="N-terminal domain of ligase-like"/>
    <property type="match status" value="1"/>
</dbReference>
<dbReference type="VEuPathDB" id="VectorBase:RSAN_033858"/>
<reference evidence="3" key="1">
    <citation type="journal article" date="2020" name="Cell">
        <title>Large-Scale Comparative Analyses of Tick Genomes Elucidate Their Genetic Diversity and Vector Capacities.</title>
        <authorList>
            <consortium name="Tick Genome and Microbiome Consortium (TIGMIC)"/>
            <person name="Jia N."/>
            <person name="Wang J."/>
            <person name="Shi W."/>
            <person name="Du L."/>
            <person name="Sun Y."/>
            <person name="Zhan W."/>
            <person name="Jiang J.F."/>
            <person name="Wang Q."/>
            <person name="Zhang B."/>
            <person name="Ji P."/>
            <person name="Bell-Sakyi L."/>
            <person name="Cui X.M."/>
            <person name="Yuan T.T."/>
            <person name="Jiang B.G."/>
            <person name="Yang W.F."/>
            <person name="Lam T.T."/>
            <person name="Chang Q.C."/>
            <person name="Ding S.J."/>
            <person name="Wang X.J."/>
            <person name="Zhu J.G."/>
            <person name="Ruan X.D."/>
            <person name="Zhao L."/>
            <person name="Wei J.T."/>
            <person name="Ye R.Z."/>
            <person name="Que T.C."/>
            <person name="Du C.H."/>
            <person name="Zhou Y.H."/>
            <person name="Cheng J.X."/>
            <person name="Dai P.F."/>
            <person name="Guo W.B."/>
            <person name="Han X.H."/>
            <person name="Huang E.J."/>
            <person name="Li L.F."/>
            <person name="Wei W."/>
            <person name="Gao Y.C."/>
            <person name="Liu J.Z."/>
            <person name="Shao H.Z."/>
            <person name="Wang X."/>
            <person name="Wang C.C."/>
            <person name="Yang T.C."/>
            <person name="Huo Q.B."/>
            <person name="Li W."/>
            <person name="Chen H.Y."/>
            <person name="Chen S.E."/>
            <person name="Zhou L.G."/>
            <person name="Ni X.B."/>
            <person name="Tian J.H."/>
            <person name="Sheng Y."/>
            <person name="Liu T."/>
            <person name="Pan Y.S."/>
            <person name="Xia L.Y."/>
            <person name="Li J."/>
            <person name="Zhao F."/>
            <person name="Cao W.C."/>
        </authorList>
    </citation>
    <scope>NUCLEOTIDE SEQUENCE</scope>
    <source>
        <strain evidence="3">Rsan-2018</strain>
    </source>
</reference>
<comment type="caution">
    <text evidence="3">The sequence shown here is derived from an EMBL/GenBank/DDBJ whole genome shotgun (WGS) entry which is preliminary data.</text>
</comment>
<dbReference type="InterPro" id="IPR050237">
    <property type="entry name" value="ATP-dep_AMP-bd_enzyme"/>
</dbReference>
<dbReference type="EMBL" id="JABSTV010001245">
    <property type="protein sequence ID" value="KAH7983482.1"/>
    <property type="molecule type" value="Genomic_DNA"/>
</dbReference>